<keyword evidence="4" id="KW-0862">Zinc</keyword>
<evidence type="ECO:0000256" key="4">
    <source>
        <dbReference type="ARBA" id="ARBA00022833"/>
    </source>
</evidence>
<dbReference type="GO" id="GO:0008270">
    <property type="term" value="F:zinc ion binding"/>
    <property type="evidence" value="ECO:0007669"/>
    <property type="project" value="UniProtKB-KW"/>
</dbReference>
<sequence>MAGRKPNNLYRPKKPNANLSEEEEDDFVDVVDDAASTSKGSKKRKIIVVDGIAQAPPPKKMKKSNTPPPKVDVIEIDDESDDEVRSGGKRGPKSQTRDHFEPPVAITHNGEKQWSFRTVIFKRTVAKNQLFGDEKPAPALDNFPTHYRQRHEGVPVPPDVQLGEIRGVLSASSAKIMADFLVEGKLNPAINSTQKNFLKVAAAWIIEDDLPFTTGETPGIRRLFAFLQTRYMLPSDTTVRNTLAVMYIDMYNLVMSELAANVKSKIAVATDTWTKHAMTYTFAGTIASWITSDWELVERVLDFHPIEDKEHEGEYAALGLAKRLNDFKALEKISYNLYLIETSLTTLILAALSDVADPDVTDDYLPNKDVPFHYNPDNDPALDELEREVFDDTADTDADEDEAIALTGLASEFKKMIPLQKLRIITTKICSSPQRRKRFRTTAERMFPDKLAPSGRKLASLMVVRDVRHRWNYTHAMIERALLLRKAIDTWVFEKEELQPLSLNDNWKLLEALGDNS</sequence>
<proteinExistence type="predicted"/>
<feature type="region of interest" description="Disordered" evidence="6">
    <location>
        <begin position="1"/>
        <end position="101"/>
    </location>
</feature>
<evidence type="ECO:0000256" key="6">
    <source>
        <dbReference type="SAM" id="MobiDB-lite"/>
    </source>
</evidence>
<evidence type="ECO:0000256" key="3">
    <source>
        <dbReference type="ARBA" id="ARBA00022771"/>
    </source>
</evidence>
<evidence type="ECO:0000256" key="5">
    <source>
        <dbReference type="ARBA" id="ARBA00023242"/>
    </source>
</evidence>
<keyword evidence="2" id="KW-0479">Metal-binding</keyword>
<dbReference type="PANTHER" id="PTHR46481:SF10">
    <property type="entry name" value="ZINC FINGER BED DOMAIN-CONTAINING PROTEIN 39"/>
    <property type="match status" value="1"/>
</dbReference>
<keyword evidence="5" id="KW-0539">Nucleus</keyword>
<dbReference type="PANTHER" id="PTHR46481">
    <property type="entry name" value="ZINC FINGER BED DOMAIN-CONTAINING PROTEIN 4"/>
    <property type="match status" value="1"/>
</dbReference>
<comment type="caution">
    <text evidence="7">The sequence shown here is derived from an EMBL/GenBank/DDBJ whole genome shotgun (WGS) entry which is preliminary data.</text>
</comment>
<dbReference type="SUPFAM" id="SSF53098">
    <property type="entry name" value="Ribonuclease H-like"/>
    <property type="match status" value="1"/>
</dbReference>
<dbReference type="OrthoDB" id="2800877at2759"/>
<feature type="compositionally biased region" description="Acidic residues" evidence="6">
    <location>
        <begin position="20"/>
        <end position="32"/>
    </location>
</feature>
<dbReference type="GO" id="GO:0005634">
    <property type="term" value="C:nucleus"/>
    <property type="evidence" value="ECO:0007669"/>
    <property type="project" value="UniProtKB-SubCell"/>
</dbReference>
<name>A0A8H6Z894_9AGAR</name>
<keyword evidence="8" id="KW-1185">Reference proteome</keyword>
<dbReference type="GO" id="GO:0003743">
    <property type="term" value="F:translation initiation factor activity"/>
    <property type="evidence" value="ECO:0007669"/>
    <property type="project" value="UniProtKB-KW"/>
</dbReference>
<organism evidence="7 8">
    <name type="scientific">Mycena venus</name>
    <dbReference type="NCBI Taxonomy" id="2733690"/>
    <lineage>
        <taxon>Eukaryota</taxon>
        <taxon>Fungi</taxon>
        <taxon>Dikarya</taxon>
        <taxon>Basidiomycota</taxon>
        <taxon>Agaricomycotina</taxon>
        <taxon>Agaricomycetes</taxon>
        <taxon>Agaricomycetidae</taxon>
        <taxon>Agaricales</taxon>
        <taxon>Marasmiineae</taxon>
        <taxon>Mycenaceae</taxon>
        <taxon>Mycena</taxon>
    </lineage>
</organism>
<evidence type="ECO:0000313" key="8">
    <source>
        <dbReference type="Proteomes" id="UP000620124"/>
    </source>
</evidence>
<accession>A0A8H6Z894</accession>
<dbReference type="InterPro" id="IPR012337">
    <property type="entry name" value="RNaseH-like_sf"/>
</dbReference>
<keyword evidence="3" id="KW-0863">Zinc-finger</keyword>
<gene>
    <name evidence="7" type="ORF">MVEN_00017100</name>
</gene>
<protein>
    <submittedName>
        <fullName evidence="7">Eukaryotic translation initiation factor 3</fullName>
    </submittedName>
</protein>
<evidence type="ECO:0000256" key="1">
    <source>
        <dbReference type="ARBA" id="ARBA00004123"/>
    </source>
</evidence>
<dbReference type="EMBL" id="JACAZI010000001">
    <property type="protein sequence ID" value="KAF7371616.1"/>
    <property type="molecule type" value="Genomic_DNA"/>
</dbReference>
<comment type="subcellular location">
    <subcellularLocation>
        <location evidence="1">Nucleus</location>
    </subcellularLocation>
</comment>
<dbReference type="AlphaFoldDB" id="A0A8H6Z894"/>
<evidence type="ECO:0000256" key="2">
    <source>
        <dbReference type="ARBA" id="ARBA00022723"/>
    </source>
</evidence>
<dbReference type="InterPro" id="IPR052035">
    <property type="entry name" value="ZnF_BED_domain_contain"/>
</dbReference>
<keyword evidence="7" id="KW-0648">Protein biosynthesis</keyword>
<evidence type="ECO:0000313" key="7">
    <source>
        <dbReference type="EMBL" id="KAF7371616.1"/>
    </source>
</evidence>
<dbReference type="Proteomes" id="UP000620124">
    <property type="component" value="Unassembled WGS sequence"/>
</dbReference>
<reference evidence="7" key="1">
    <citation type="submission" date="2020-05" db="EMBL/GenBank/DDBJ databases">
        <title>Mycena genomes resolve the evolution of fungal bioluminescence.</title>
        <authorList>
            <person name="Tsai I.J."/>
        </authorList>
    </citation>
    <scope>NUCLEOTIDE SEQUENCE</scope>
    <source>
        <strain evidence="7">CCC161011</strain>
    </source>
</reference>
<keyword evidence="7" id="KW-0396">Initiation factor</keyword>